<evidence type="ECO:0000256" key="1">
    <source>
        <dbReference type="SAM" id="MobiDB-lite"/>
    </source>
</evidence>
<evidence type="ECO:0000313" key="3">
    <source>
        <dbReference type="Proteomes" id="UP000016496"/>
    </source>
</evidence>
<comment type="caution">
    <text evidence="2">The sequence shown here is derived from an EMBL/GenBank/DDBJ whole genome shotgun (WGS) entry which is preliminary data.</text>
</comment>
<gene>
    <name evidence="2" type="ORF">HMPREF1981_02891</name>
</gene>
<evidence type="ECO:0000313" key="2">
    <source>
        <dbReference type="EMBL" id="ERI81830.1"/>
    </source>
</evidence>
<reference evidence="2 3" key="1">
    <citation type="submission" date="2013-08" db="EMBL/GenBank/DDBJ databases">
        <authorList>
            <person name="Weinstock G."/>
            <person name="Sodergren E."/>
            <person name="Wylie T."/>
            <person name="Fulton L."/>
            <person name="Fulton R."/>
            <person name="Fronick C."/>
            <person name="O'Laughlin M."/>
            <person name="Godfrey J."/>
            <person name="Miner T."/>
            <person name="Herter B."/>
            <person name="Appelbaum E."/>
            <person name="Cordes M."/>
            <person name="Lek S."/>
            <person name="Wollam A."/>
            <person name="Pepin K.H."/>
            <person name="Palsikar V.B."/>
            <person name="Mitreva M."/>
            <person name="Wilson R.K."/>
        </authorList>
    </citation>
    <scope>NUCLEOTIDE SEQUENCE [LARGE SCALE GENOMIC DNA]</scope>
    <source>
        <strain evidence="2 3">F0041</strain>
    </source>
</reference>
<name>U2CBC9_9BACE</name>
<protein>
    <submittedName>
        <fullName evidence="2">Uncharacterized protein</fullName>
    </submittedName>
</protein>
<feature type="region of interest" description="Disordered" evidence="1">
    <location>
        <begin position="15"/>
        <end position="64"/>
    </location>
</feature>
<accession>U2CBC9</accession>
<dbReference type="AlphaFoldDB" id="U2CBC9"/>
<proteinExistence type="predicted"/>
<dbReference type="HOGENOM" id="CLU_2858479_0_0_10"/>
<sequence length="64" mass="6927">MGVLIFHAFSPETDISPVHRAASPYGSASGTRQEVRDNTSDRSVKRIGEASQPPRSTNLKSKSL</sequence>
<organism evidence="2 3">
    <name type="scientific">Bacteroides pyogenes F0041</name>
    <dbReference type="NCBI Taxonomy" id="1321819"/>
    <lineage>
        <taxon>Bacteria</taxon>
        <taxon>Pseudomonadati</taxon>
        <taxon>Bacteroidota</taxon>
        <taxon>Bacteroidia</taxon>
        <taxon>Bacteroidales</taxon>
        <taxon>Bacteroidaceae</taxon>
        <taxon>Bacteroides</taxon>
    </lineage>
</organism>
<feature type="compositionally biased region" description="Basic and acidic residues" evidence="1">
    <location>
        <begin position="33"/>
        <end position="48"/>
    </location>
</feature>
<dbReference type="EMBL" id="AWSV01000153">
    <property type="protein sequence ID" value="ERI81830.1"/>
    <property type="molecule type" value="Genomic_DNA"/>
</dbReference>
<dbReference type="Proteomes" id="UP000016496">
    <property type="component" value="Unassembled WGS sequence"/>
</dbReference>
<feature type="compositionally biased region" description="Polar residues" evidence="1">
    <location>
        <begin position="53"/>
        <end position="64"/>
    </location>
</feature>